<proteinExistence type="predicted"/>
<keyword evidence="1" id="KW-1185">Reference proteome</keyword>
<dbReference type="Proteomes" id="UP000095283">
    <property type="component" value="Unplaced"/>
</dbReference>
<accession>A0A1I7WN06</accession>
<reference evidence="2" key="1">
    <citation type="submission" date="2016-11" db="UniProtKB">
        <authorList>
            <consortium name="WormBaseParasite"/>
        </authorList>
    </citation>
    <scope>IDENTIFICATION</scope>
</reference>
<dbReference type="WBParaSite" id="Hba_06514">
    <property type="protein sequence ID" value="Hba_06514"/>
    <property type="gene ID" value="Hba_06514"/>
</dbReference>
<protein>
    <submittedName>
        <fullName evidence="2">Transposase</fullName>
    </submittedName>
</protein>
<evidence type="ECO:0000313" key="2">
    <source>
        <dbReference type="WBParaSite" id="Hba_06514"/>
    </source>
</evidence>
<evidence type="ECO:0000313" key="1">
    <source>
        <dbReference type="Proteomes" id="UP000095283"/>
    </source>
</evidence>
<organism evidence="1 2">
    <name type="scientific">Heterorhabditis bacteriophora</name>
    <name type="common">Entomopathogenic nematode worm</name>
    <dbReference type="NCBI Taxonomy" id="37862"/>
    <lineage>
        <taxon>Eukaryota</taxon>
        <taxon>Metazoa</taxon>
        <taxon>Ecdysozoa</taxon>
        <taxon>Nematoda</taxon>
        <taxon>Chromadorea</taxon>
        <taxon>Rhabditida</taxon>
        <taxon>Rhabditina</taxon>
        <taxon>Rhabditomorpha</taxon>
        <taxon>Strongyloidea</taxon>
        <taxon>Heterorhabditidae</taxon>
        <taxon>Heterorhabditis</taxon>
    </lineage>
</organism>
<sequence>MSKGKNITPNQRVMVKVLLEQNLVRCRLQKACDTGKCPSYQEKSKYYRKDRWNNSSAMRGQPSINCQGHPLRSENLSTMLTEYHANSTTFELEAVIKKVWAHISVQRCVNLVDYATTLCYSYQEFRVSYEVLVMY</sequence>
<name>A0A1I7WN06_HETBA</name>
<dbReference type="AlphaFoldDB" id="A0A1I7WN06"/>